<evidence type="ECO:0000256" key="2">
    <source>
        <dbReference type="ARBA" id="ARBA00022679"/>
    </source>
</evidence>
<dbReference type="InterPro" id="IPR005177">
    <property type="entry name" value="Kinase-pyrophosphorylase"/>
</dbReference>
<dbReference type="AlphaFoldDB" id="A0A382ZWT6"/>
<keyword evidence="2" id="KW-0808">Transferase</keyword>
<proteinExistence type="predicted"/>
<dbReference type="PANTHER" id="PTHR31756:SF3">
    <property type="entry name" value="PYRUVATE, PHOSPHATE DIKINASE REGULATORY PROTEIN 1, CHLOROPLASTIC"/>
    <property type="match status" value="1"/>
</dbReference>
<evidence type="ECO:0000313" key="5">
    <source>
        <dbReference type="EMBL" id="SVD99445.1"/>
    </source>
</evidence>
<dbReference type="PANTHER" id="PTHR31756">
    <property type="entry name" value="PYRUVATE, PHOSPHATE DIKINASE REGULATORY PROTEIN 1, CHLOROPLASTIC"/>
    <property type="match status" value="1"/>
</dbReference>
<dbReference type="GO" id="GO:0004674">
    <property type="term" value="F:protein serine/threonine kinase activity"/>
    <property type="evidence" value="ECO:0007669"/>
    <property type="project" value="UniProtKB-KW"/>
</dbReference>
<evidence type="ECO:0000256" key="3">
    <source>
        <dbReference type="ARBA" id="ARBA00022741"/>
    </source>
</evidence>
<dbReference type="Pfam" id="PF03618">
    <property type="entry name" value="Kinase-PPPase"/>
    <property type="match status" value="1"/>
</dbReference>
<sequence length="201" mass="22122">MNKRTVFFVSDHSGVTAETLGHSLITQFDASEFQKTTVPFVSTLDKAIQAVALINATADSDGYPPIVFSTLVQDDIRDVVRGSNALFLDFFDSFLGPLERELGMTSTHAMGIAHGMQDTQKYDRRIDATNFALVHDDGANPEGYEQADIILIGVSRSGKTPTCLYVALQYGVYATNLPLIEEDLEGPRTPLEVAKHRSKMY</sequence>
<keyword evidence="4" id="KW-0418">Kinase</keyword>
<organism evidence="5">
    <name type="scientific">marine metagenome</name>
    <dbReference type="NCBI Taxonomy" id="408172"/>
    <lineage>
        <taxon>unclassified sequences</taxon>
        <taxon>metagenomes</taxon>
        <taxon>ecological metagenomes</taxon>
    </lineage>
</organism>
<dbReference type="EMBL" id="UINC01186966">
    <property type="protein sequence ID" value="SVD99445.1"/>
    <property type="molecule type" value="Genomic_DNA"/>
</dbReference>
<evidence type="ECO:0000256" key="1">
    <source>
        <dbReference type="ARBA" id="ARBA00022527"/>
    </source>
</evidence>
<evidence type="ECO:0000256" key="4">
    <source>
        <dbReference type="ARBA" id="ARBA00022777"/>
    </source>
</evidence>
<keyword evidence="1" id="KW-0723">Serine/threonine-protein kinase</keyword>
<evidence type="ECO:0008006" key="6">
    <source>
        <dbReference type="Google" id="ProtNLM"/>
    </source>
</evidence>
<name>A0A382ZWT6_9ZZZZ</name>
<accession>A0A382ZWT6</accession>
<keyword evidence="3" id="KW-0547">Nucleotide-binding</keyword>
<gene>
    <name evidence="5" type="ORF">METZ01_LOCUS452299</name>
</gene>
<protein>
    <recommendedName>
        <fullName evidence="6">Phosphoenolpyruvate synthase regulatory protein</fullName>
    </recommendedName>
</protein>
<feature type="non-terminal residue" evidence="5">
    <location>
        <position position="201"/>
    </location>
</feature>
<dbReference type="GO" id="GO:0005524">
    <property type="term" value="F:ATP binding"/>
    <property type="evidence" value="ECO:0007669"/>
    <property type="project" value="InterPro"/>
</dbReference>
<reference evidence="5" key="1">
    <citation type="submission" date="2018-05" db="EMBL/GenBank/DDBJ databases">
        <authorList>
            <person name="Lanie J.A."/>
            <person name="Ng W.-L."/>
            <person name="Kazmierczak K.M."/>
            <person name="Andrzejewski T.M."/>
            <person name="Davidsen T.M."/>
            <person name="Wayne K.J."/>
            <person name="Tettelin H."/>
            <person name="Glass J.I."/>
            <person name="Rusch D."/>
            <person name="Podicherti R."/>
            <person name="Tsui H.-C.T."/>
            <person name="Winkler M.E."/>
        </authorList>
    </citation>
    <scope>NUCLEOTIDE SEQUENCE</scope>
</reference>